<protein>
    <submittedName>
        <fullName evidence="1">Uncharacterized protein</fullName>
    </submittedName>
</protein>
<dbReference type="EMBL" id="SMSI01000001">
    <property type="protein sequence ID" value="TDH38987.1"/>
    <property type="molecule type" value="Genomic_DNA"/>
</dbReference>
<evidence type="ECO:0000313" key="2">
    <source>
        <dbReference type="Proteomes" id="UP000295131"/>
    </source>
</evidence>
<gene>
    <name evidence="1" type="ORF">E2A64_07835</name>
</gene>
<sequence length="92" mass="10284">MTTQTTNADVFAWMIRTLVSCRREAEKMGLEDLSQLINLAIFQTALDWEGIDPAPSGKNDHLESLLRLKMKLAYSQTDENVVVLNSKTAGEV</sequence>
<organism evidence="1 2">
    <name type="scientific">Pseudohoeflea suaedae</name>
    <dbReference type="NCBI Taxonomy" id="877384"/>
    <lineage>
        <taxon>Bacteria</taxon>
        <taxon>Pseudomonadati</taxon>
        <taxon>Pseudomonadota</taxon>
        <taxon>Alphaproteobacteria</taxon>
        <taxon>Hyphomicrobiales</taxon>
        <taxon>Rhizobiaceae</taxon>
        <taxon>Pseudohoeflea</taxon>
    </lineage>
</organism>
<reference evidence="1 2" key="1">
    <citation type="journal article" date="2013" name="Int. J. Syst. Evol. Microbiol.">
        <title>Hoeflea suaedae sp. nov., an endophytic bacterium isolated from the root of the halophyte Suaeda maritima.</title>
        <authorList>
            <person name="Chung E.J."/>
            <person name="Park J.A."/>
            <person name="Pramanik P."/>
            <person name="Bibi F."/>
            <person name="Jeon C.O."/>
            <person name="Chung Y.R."/>
        </authorList>
    </citation>
    <scope>NUCLEOTIDE SEQUENCE [LARGE SCALE GENOMIC DNA]</scope>
    <source>
        <strain evidence="1 2">YC6898</strain>
    </source>
</reference>
<comment type="caution">
    <text evidence="1">The sequence shown here is derived from an EMBL/GenBank/DDBJ whole genome shotgun (WGS) entry which is preliminary data.</text>
</comment>
<name>A0A4R5PQS4_9HYPH</name>
<proteinExistence type="predicted"/>
<dbReference type="RefSeq" id="WP_133283820.1">
    <property type="nucleotide sequence ID" value="NZ_SMSI01000001.1"/>
</dbReference>
<evidence type="ECO:0000313" key="1">
    <source>
        <dbReference type="EMBL" id="TDH38987.1"/>
    </source>
</evidence>
<dbReference type="AlphaFoldDB" id="A0A4R5PQS4"/>
<dbReference type="Proteomes" id="UP000295131">
    <property type="component" value="Unassembled WGS sequence"/>
</dbReference>
<dbReference type="OrthoDB" id="8454744at2"/>
<accession>A0A4R5PQS4</accession>
<keyword evidence="2" id="KW-1185">Reference proteome</keyword>